<evidence type="ECO:0000256" key="1">
    <source>
        <dbReference type="SAM" id="MobiDB-lite"/>
    </source>
</evidence>
<reference evidence="2" key="1">
    <citation type="submission" date="2020-10" db="EMBL/GenBank/DDBJ databases">
        <authorList>
            <person name="Gilroy R."/>
        </authorList>
    </citation>
    <scope>NUCLEOTIDE SEQUENCE</scope>
    <source>
        <strain evidence="2">CHK195-15760</strain>
    </source>
</reference>
<dbReference type="EMBL" id="DVNH01000032">
    <property type="protein sequence ID" value="HIU51912.1"/>
    <property type="molecule type" value="Genomic_DNA"/>
</dbReference>
<feature type="compositionally biased region" description="Basic residues" evidence="1">
    <location>
        <begin position="84"/>
        <end position="94"/>
    </location>
</feature>
<feature type="region of interest" description="Disordered" evidence="1">
    <location>
        <begin position="78"/>
        <end position="107"/>
    </location>
</feature>
<reference evidence="2" key="2">
    <citation type="journal article" date="2021" name="PeerJ">
        <title>Extensive microbial diversity within the chicken gut microbiome revealed by metagenomics and culture.</title>
        <authorList>
            <person name="Gilroy R."/>
            <person name="Ravi A."/>
            <person name="Getino M."/>
            <person name="Pursley I."/>
            <person name="Horton D.L."/>
            <person name="Alikhan N.F."/>
            <person name="Baker D."/>
            <person name="Gharbi K."/>
            <person name="Hall N."/>
            <person name="Watson M."/>
            <person name="Adriaenssens E.M."/>
            <person name="Foster-Nyarko E."/>
            <person name="Jarju S."/>
            <person name="Secka A."/>
            <person name="Antonio M."/>
            <person name="Oren A."/>
            <person name="Chaudhuri R.R."/>
            <person name="La Ragione R."/>
            <person name="Hildebrand F."/>
            <person name="Pallen M.J."/>
        </authorList>
    </citation>
    <scope>NUCLEOTIDE SEQUENCE</scope>
    <source>
        <strain evidence="2">CHK195-15760</strain>
    </source>
</reference>
<evidence type="ECO:0000313" key="3">
    <source>
        <dbReference type="Proteomes" id="UP000824093"/>
    </source>
</evidence>
<dbReference type="Proteomes" id="UP000824093">
    <property type="component" value="Unassembled WGS sequence"/>
</dbReference>
<proteinExistence type="predicted"/>
<protein>
    <submittedName>
        <fullName evidence="2">Uncharacterized protein</fullName>
    </submittedName>
</protein>
<comment type="caution">
    <text evidence="2">The sequence shown here is derived from an EMBL/GenBank/DDBJ whole genome shotgun (WGS) entry which is preliminary data.</text>
</comment>
<sequence>MGDEEFIILVSILMHYVKNYDIFDDDYSDIFDSDEDFENDDYEDIFDEDYEDDDYEDIIDDGFEYEGYEDIWGEDEELKDNTKSSHRNSKHNNNIRKFPFNDEDLPF</sequence>
<dbReference type="AlphaFoldDB" id="A0A9D1M1I5"/>
<evidence type="ECO:0000313" key="2">
    <source>
        <dbReference type="EMBL" id="HIU51912.1"/>
    </source>
</evidence>
<organism evidence="2 3">
    <name type="scientific">Candidatus Merdicola faecigallinarum</name>
    <dbReference type="NCBI Taxonomy" id="2840862"/>
    <lineage>
        <taxon>Bacteria</taxon>
        <taxon>Bacillati</taxon>
        <taxon>Bacillota</taxon>
        <taxon>Clostridia</taxon>
        <taxon>Candidatus Merdicola</taxon>
    </lineage>
</organism>
<accession>A0A9D1M1I5</accession>
<gene>
    <name evidence="2" type="ORF">IAB70_04760</name>
</gene>
<name>A0A9D1M1I5_9FIRM</name>